<dbReference type="VEuPathDB" id="FungiDB:RhiirA1_425899"/>
<dbReference type="InterPro" id="IPR027330">
    <property type="entry name" value="TPX2_central_dom"/>
</dbReference>
<dbReference type="VEuPathDB" id="FungiDB:FUN_004760"/>
<reference evidence="2 3" key="2">
    <citation type="submission" date="2017-10" db="EMBL/GenBank/DDBJ databases">
        <title>Extensive intraspecific genome diversity in a model arbuscular mycorrhizal fungus.</title>
        <authorList>
            <person name="Chen E.C.H."/>
            <person name="Morin E."/>
            <person name="Baudet D."/>
            <person name="Noel J."/>
            <person name="Ndikumana S."/>
            <person name="Charron P."/>
            <person name="St-Onge C."/>
            <person name="Giorgi J."/>
            <person name="Grigoriev I.V."/>
            <person name="Roux C."/>
            <person name="Martin F.M."/>
            <person name="Corradi N."/>
        </authorList>
    </citation>
    <scope>NUCLEOTIDE SEQUENCE [LARGE SCALE GENOMIC DNA]</scope>
    <source>
        <strain evidence="2 3">C2</strain>
    </source>
</reference>
<gene>
    <name evidence="2" type="ORF">RhiirC2_736780</name>
</gene>
<dbReference type="Pfam" id="PF12214">
    <property type="entry name" value="TPX2_importin"/>
    <property type="match status" value="1"/>
</dbReference>
<name>A0A2N1NNA3_9GLOM</name>
<feature type="domain" description="TPX2 central" evidence="1">
    <location>
        <begin position="109"/>
        <end position="176"/>
    </location>
</feature>
<protein>
    <recommendedName>
        <fullName evidence="1">TPX2 central domain-containing protein</fullName>
    </recommendedName>
</protein>
<sequence>MDATNFYNDKPEVAEKFEYMEDISQVTVASSIQSQQTKHYLAKSGGTQKRAFVPTVPKPFKFHTESRANSRNKENSPKSPFIPLALSVKQFLENPTRFDTKSSKVRSNTLTVPKSPFLRTKYRSKSTTILPTEEREISEMRGYRFKANQLDQLDRKIFENRNCGIPKVQKPKLTEPYSPAITKPKSPRTKGFRTMVSRFISCEKIYNLTGLDQSITLFVTNNADKTVCLATFKAFRFFIRTDQIVNCRLVVFFLGNKVLSP</sequence>
<dbReference type="VEuPathDB" id="FungiDB:RhiirFUN_006909"/>
<dbReference type="EMBL" id="LLXL01000245">
    <property type="protein sequence ID" value="PKK75387.1"/>
    <property type="molecule type" value="Genomic_DNA"/>
</dbReference>
<evidence type="ECO:0000313" key="2">
    <source>
        <dbReference type="EMBL" id="PKK75387.1"/>
    </source>
</evidence>
<evidence type="ECO:0000313" key="3">
    <source>
        <dbReference type="Proteomes" id="UP000233469"/>
    </source>
</evidence>
<reference evidence="2 3" key="1">
    <citation type="submission" date="2016-04" db="EMBL/GenBank/DDBJ databases">
        <title>Genome analyses suggest a sexual origin of heterokaryosis in a supposedly ancient asexual fungus.</title>
        <authorList>
            <person name="Ropars J."/>
            <person name="Sedzielewska K."/>
            <person name="Noel J."/>
            <person name="Charron P."/>
            <person name="Farinelli L."/>
            <person name="Marton T."/>
            <person name="Kruger M."/>
            <person name="Pelin A."/>
            <person name="Brachmann A."/>
            <person name="Corradi N."/>
        </authorList>
    </citation>
    <scope>NUCLEOTIDE SEQUENCE [LARGE SCALE GENOMIC DNA]</scope>
    <source>
        <strain evidence="2 3">C2</strain>
    </source>
</reference>
<dbReference type="Proteomes" id="UP000233469">
    <property type="component" value="Unassembled WGS sequence"/>
</dbReference>
<organism evidence="2 3">
    <name type="scientific">Rhizophagus irregularis</name>
    <dbReference type="NCBI Taxonomy" id="588596"/>
    <lineage>
        <taxon>Eukaryota</taxon>
        <taxon>Fungi</taxon>
        <taxon>Fungi incertae sedis</taxon>
        <taxon>Mucoromycota</taxon>
        <taxon>Glomeromycotina</taxon>
        <taxon>Glomeromycetes</taxon>
        <taxon>Glomerales</taxon>
        <taxon>Glomeraceae</taxon>
        <taxon>Rhizophagus</taxon>
    </lineage>
</organism>
<dbReference type="AlphaFoldDB" id="A0A2N1NNA3"/>
<accession>A0A2N1NNA3</accession>
<evidence type="ECO:0000259" key="1">
    <source>
        <dbReference type="Pfam" id="PF12214"/>
    </source>
</evidence>
<proteinExistence type="predicted"/>
<comment type="caution">
    <text evidence="2">The sequence shown here is derived from an EMBL/GenBank/DDBJ whole genome shotgun (WGS) entry which is preliminary data.</text>
</comment>